<organism evidence="3 4">
    <name type="scientific">Globodera rostochiensis</name>
    <name type="common">Golden nematode worm</name>
    <name type="synonym">Heterodera rostochiensis</name>
    <dbReference type="NCBI Taxonomy" id="31243"/>
    <lineage>
        <taxon>Eukaryota</taxon>
        <taxon>Metazoa</taxon>
        <taxon>Ecdysozoa</taxon>
        <taxon>Nematoda</taxon>
        <taxon>Chromadorea</taxon>
        <taxon>Rhabditida</taxon>
        <taxon>Tylenchina</taxon>
        <taxon>Tylenchomorpha</taxon>
        <taxon>Tylenchoidea</taxon>
        <taxon>Heteroderidae</taxon>
        <taxon>Heteroderinae</taxon>
        <taxon>Globodera</taxon>
    </lineage>
</organism>
<name>A0A914HML2_GLORO</name>
<evidence type="ECO:0000256" key="1">
    <source>
        <dbReference type="SAM" id="MobiDB-lite"/>
    </source>
</evidence>
<proteinExistence type="predicted"/>
<feature type="signal peptide" evidence="2">
    <location>
        <begin position="1"/>
        <end position="22"/>
    </location>
</feature>
<feature type="compositionally biased region" description="Basic and acidic residues" evidence="1">
    <location>
        <begin position="40"/>
        <end position="60"/>
    </location>
</feature>
<evidence type="ECO:0000256" key="2">
    <source>
        <dbReference type="SAM" id="SignalP"/>
    </source>
</evidence>
<accession>A0A914HML2</accession>
<dbReference type="Proteomes" id="UP000887572">
    <property type="component" value="Unplaced"/>
</dbReference>
<keyword evidence="2" id="KW-0732">Signal</keyword>
<dbReference type="AlphaFoldDB" id="A0A914HML2"/>
<feature type="chain" id="PRO_5036779246" evidence="2">
    <location>
        <begin position="23"/>
        <end position="114"/>
    </location>
</feature>
<evidence type="ECO:0000313" key="4">
    <source>
        <dbReference type="WBParaSite" id="Gr19_v10_g2180.t1"/>
    </source>
</evidence>
<sequence length="114" mass="13018">MFNKFFLILLFTHVMLSPLIKGRPFETVNETEETSSSEENGGHEEHEHEVEFETRSEHMRFNSAASRASSANSVKFIASIPPVLFRGLNHQYSGEMSMNSNKILQNIVEFMPPN</sequence>
<feature type="region of interest" description="Disordered" evidence="1">
    <location>
        <begin position="27"/>
        <end position="64"/>
    </location>
</feature>
<reference evidence="4" key="1">
    <citation type="submission" date="2022-11" db="UniProtKB">
        <authorList>
            <consortium name="WormBaseParasite"/>
        </authorList>
    </citation>
    <scope>IDENTIFICATION</scope>
</reference>
<dbReference type="WBParaSite" id="Gr19_v10_g2180.t1">
    <property type="protein sequence ID" value="Gr19_v10_g2180.t1"/>
    <property type="gene ID" value="Gr19_v10_g2180"/>
</dbReference>
<evidence type="ECO:0000313" key="3">
    <source>
        <dbReference type="Proteomes" id="UP000887572"/>
    </source>
</evidence>
<protein>
    <submittedName>
        <fullName evidence="4">Uncharacterized protein</fullName>
    </submittedName>
</protein>
<keyword evidence="3" id="KW-1185">Reference proteome</keyword>